<proteinExistence type="predicted"/>
<dbReference type="Proteomes" id="UP000076404">
    <property type="component" value="Chromosome"/>
</dbReference>
<dbReference type="STRING" id="1379270.GEMMAAP_14810"/>
<dbReference type="EMBL" id="CP011454">
    <property type="protein sequence ID" value="AMW05722.1"/>
    <property type="molecule type" value="Genomic_DNA"/>
</dbReference>
<accession>A0A143BMI9</accession>
<dbReference type="CDD" id="cd02980">
    <property type="entry name" value="TRX_Fd_family"/>
    <property type="match status" value="1"/>
</dbReference>
<dbReference type="KEGG" id="gph:GEMMAAP_14810"/>
<name>A0A143BMI9_9BACT</name>
<dbReference type="eggNOG" id="COG3411">
    <property type="taxonomic scope" value="Bacteria"/>
</dbReference>
<dbReference type="AlphaFoldDB" id="A0A143BMI9"/>
<evidence type="ECO:0000313" key="1">
    <source>
        <dbReference type="EMBL" id="AMW05722.1"/>
    </source>
</evidence>
<gene>
    <name evidence="1" type="ORF">GEMMAAP_14810</name>
</gene>
<dbReference type="OrthoDB" id="9761899at2"/>
<reference evidence="1 2" key="1">
    <citation type="journal article" date="2014" name="Proc. Natl. Acad. Sci. U.S.A.">
        <title>Functional type 2 photosynthetic reaction centers found in the rare bacterial phylum Gemmatimonadetes.</title>
        <authorList>
            <person name="Zeng Y."/>
            <person name="Feng F."/>
            <person name="Medova H."/>
            <person name="Dean J."/>
            <person name="Koblizek M."/>
        </authorList>
    </citation>
    <scope>NUCLEOTIDE SEQUENCE [LARGE SCALE GENOMIC DNA]</scope>
    <source>
        <strain evidence="1 2">AP64</strain>
    </source>
</reference>
<reference evidence="1 2" key="2">
    <citation type="journal article" date="2016" name="Environ. Microbiol. Rep.">
        <title>Metagenomic evidence for the presence of phototrophic Gemmatimonadetes bacteria in diverse environments.</title>
        <authorList>
            <person name="Zeng Y."/>
            <person name="Baumbach J."/>
            <person name="Barbosa E.G."/>
            <person name="Azevedo V."/>
            <person name="Zhang C."/>
            <person name="Koblizek M."/>
        </authorList>
    </citation>
    <scope>NUCLEOTIDE SEQUENCE [LARGE SCALE GENOMIC DNA]</scope>
    <source>
        <strain evidence="1 2">AP64</strain>
    </source>
</reference>
<keyword evidence="2" id="KW-1185">Reference proteome</keyword>
<dbReference type="SUPFAM" id="SSF52833">
    <property type="entry name" value="Thioredoxin-like"/>
    <property type="match status" value="1"/>
</dbReference>
<sequence length="116" mass="12762">MPEMEPYSRHVLVCTGGFCTENRGGRAVYAKLASLLQRHGLLFGPTRVKRSEAPCLGVCSGGTIVAVYPEGVWYHGVTVELMERIVVEHLKEGRVVEEHVFHRLGAPAPTDFPSTD</sequence>
<dbReference type="InterPro" id="IPR036249">
    <property type="entry name" value="Thioredoxin-like_sf"/>
</dbReference>
<organism evidence="1 2">
    <name type="scientific">Gemmatimonas phototrophica</name>
    <dbReference type="NCBI Taxonomy" id="1379270"/>
    <lineage>
        <taxon>Bacteria</taxon>
        <taxon>Pseudomonadati</taxon>
        <taxon>Gemmatimonadota</taxon>
        <taxon>Gemmatimonadia</taxon>
        <taxon>Gemmatimonadales</taxon>
        <taxon>Gemmatimonadaceae</taxon>
        <taxon>Gemmatimonas</taxon>
    </lineage>
</organism>
<dbReference type="Gene3D" id="3.40.30.10">
    <property type="entry name" value="Glutaredoxin"/>
    <property type="match status" value="1"/>
</dbReference>
<protein>
    <submittedName>
        <fullName evidence="1">Ferredoxin</fullName>
    </submittedName>
</protein>
<evidence type="ECO:0000313" key="2">
    <source>
        <dbReference type="Proteomes" id="UP000076404"/>
    </source>
</evidence>
<dbReference type="RefSeq" id="WP_043579434.1">
    <property type="nucleotide sequence ID" value="NZ_CP011454.1"/>
</dbReference>